<dbReference type="GO" id="GO:0008194">
    <property type="term" value="F:UDP-glycosyltransferase activity"/>
    <property type="evidence" value="ECO:0007669"/>
    <property type="project" value="InterPro"/>
</dbReference>
<reference evidence="5 6" key="1">
    <citation type="submission" date="2019-04" db="EMBL/GenBank/DDBJ databases">
        <title>Chromosome genome assembly for Takifugu flavidus.</title>
        <authorList>
            <person name="Xiao S."/>
        </authorList>
    </citation>
    <scope>NUCLEOTIDE SEQUENCE [LARGE SCALE GENOMIC DNA]</scope>
    <source>
        <strain evidence="5">HTHZ2018</strain>
        <tissue evidence="5">Muscle</tissue>
    </source>
</reference>
<feature type="region of interest" description="Disordered" evidence="4">
    <location>
        <begin position="193"/>
        <end position="263"/>
    </location>
</feature>
<evidence type="ECO:0000313" key="5">
    <source>
        <dbReference type="EMBL" id="TWW57163.1"/>
    </source>
</evidence>
<dbReference type="FunFam" id="3.40.50.2000:FF:000021">
    <property type="entry name" value="UDP-glucuronosyltransferase"/>
    <property type="match status" value="1"/>
</dbReference>
<keyword evidence="3 5" id="KW-0808">Transferase</keyword>
<dbReference type="Proteomes" id="UP000324091">
    <property type="component" value="Chromosome 8"/>
</dbReference>
<proteinExistence type="inferred from homology"/>
<keyword evidence="2" id="KW-0328">Glycosyltransferase</keyword>
<sequence>MPMVQVGGPQGNPMYVYRPWTEADIVEAAKHLPRPEKGGATMAKALTDFFRDYVPTSSEMARIMMKICSPTQFAAVKSIFSGHWQPATINWASSGADDDPHDIAYRDFTTRLITKAKDEGPQDYVQCLMIAFDDHSGMTKPDPYPGPEVTPYETLLKQQFLQGLQHPLSQLVKDSCIGWSDADTRLSMVVKHADHQYKRQQERRTATEEEDKHTKRALQQKQLALLKYPPPDGARRHDGGGPPRAPSRGPPQTRQQPPYQGQEDSDACFYCGLLEDQVEPEKVARPFQILLVTQTAVKVAERATWIHASHCKKVPEPKEPVCLLPNTWATVIVPLSSISNLENTAAGYAGNQWYMTNDQLDTGWHTLVADPPGQDWSSYTTTNSARRQRSLLTLTSTSNKLTLTLCVDRPNGTPIDPMPAVLSPKATSSGIKLVLEPTVDDYFEIMTVMASYPVLTFLVFFSAALSSTCDGGKVLVYPLDGSHWLNMKILLELLHSRGHEITVIRSSTSWYISEVSPYYTSITIAQDHSHHIESQDFMTSFLKRSIEIGGGKGADLWLMRVDFIFEFPRPTMPNVVYIGGFQGKPSKPLPADLEDFMQSSGEHGVVVMSLGTLLGDLGPELSEIIASAFANLPQKVVWRHIGKRPTSLGNNTMLVKWLPQNDILGHPKTKLFMSHGGTNGIYEAIYHGVPILGLPLIFDQIDNFVRMKARGAAEMVDVTTLDVETLTNTLKNILEKTGV</sequence>
<dbReference type="Pfam" id="PF00201">
    <property type="entry name" value="UDPGT"/>
    <property type="match status" value="2"/>
</dbReference>
<dbReference type="PANTHER" id="PTHR48043:SF120">
    <property type="entry name" value="UDP GLUCURONOSYLTRANSFERASE 5 FAMILY, POLYPEPTIDE E1 ISOFORM X1"/>
    <property type="match status" value="1"/>
</dbReference>
<dbReference type="PROSITE" id="PS00375">
    <property type="entry name" value="UDPGT"/>
    <property type="match status" value="1"/>
</dbReference>
<organism evidence="5 6">
    <name type="scientific">Takifugu flavidus</name>
    <name type="common">sansaifugu</name>
    <dbReference type="NCBI Taxonomy" id="433684"/>
    <lineage>
        <taxon>Eukaryota</taxon>
        <taxon>Metazoa</taxon>
        <taxon>Chordata</taxon>
        <taxon>Craniata</taxon>
        <taxon>Vertebrata</taxon>
        <taxon>Euteleostomi</taxon>
        <taxon>Actinopterygii</taxon>
        <taxon>Neopterygii</taxon>
        <taxon>Teleostei</taxon>
        <taxon>Neoteleostei</taxon>
        <taxon>Acanthomorphata</taxon>
        <taxon>Eupercaria</taxon>
        <taxon>Tetraodontiformes</taxon>
        <taxon>Tetradontoidea</taxon>
        <taxon>Tetraodontidae</taxon>
        <taxon>Takifugu</taxon>
    </lineage>
</organism>
<dbReference type="Gene3D" id="3.40.50.2000">
    <property type="entry name" value="Glycogen Phosphorylase B"/>
    <property type="match status" value="1"/>
</dbReference>
<evidence type="ECO:0000313" key="6">
    <source>
        <dbReference type="Proteomes" id="UP000324091"/>
    </source>
</evidence>
<dbReference type="Gene3D" id="2.30.30.850">
    <property type="match status" value="1"/>
</dbReference>
<keyword evidence="6" id="KW-1185">Reference proteome</keyword>
<dbReference type="InterPro" id="IPR035595">
    <property type="entry name" value="UDP_glycos_trans_CS"/>
</dbReference>
<gene>
    <name evidence="5" type="ORF">D4764_08G0011500</name>
</gene>
<evidence type="ECO:0000256" key="3">
    <source>
        <dbReference type="ARBA" id="ARBA00022679"/>
    </source>
</evidence>
<evidence type="ECO:0000256" key="4">
    <source>
        <dbReference type="SAM" id="MobiDB-lite"/>
    </source>
</evidence>
<feature type="compositionally biased region" description="Low complexity" evidence="4">
    <location>
        <begin position="217"/>
        <end position="227"/>
    </location>
</feature>
<dbReference type="InterPro" id="IPR002213">
    <property type="entry name" value="UDP_glucos_trans"/>
</dbReference>
<dbReference type="AlphaFoldDB" id="A0A5C6MQI3"/>
<dbReference type="PANTHER" id="PTHR48043">
    <property type="entry name" value="EG:EG0003.4 PROTEIN-RELATED"/>
    <property type="match status" value="1"/>
</dbReference>
<evidence type="ECO:0000256" key="1">
    <source>
        <dbReference type="ARBA" id="ARBA00009995"/>
    </source>
</evidence>
<accession>A0A5C6MQI3</accession>
<comment type="caution">
    <text evidence="5">The sequence shown here is derived from an EMBL/GenBank/DDBJ whole genome shotgun (WGS) entry which is preliminary data.</text>
</comment>
<name>A0A5C6MQI3_9TELE</name>
<protein>
    <submittedName>
        <fullName evidence="5">UDP-glucuronosyltransferase 2B15</fullName>
    </submittedName>
</protein>
<comment type="similarity">
    <text evidence="1">Belongs to the UDP-glycosyltransferase family.</text>
</comment>
<dbReference type="InterPro" id="IPR050271">
    <property type="entry name" value="UDP-glycosyltransferase"/>
</dbReference>
<dbReference type="CDD" id="cd03784">
    <property type="entry name" value="GT1_Gtf-like"/>
    <property type="match status" value="1"/>
</dbReference>
<dbReference type="SUPFAM" id="SSF53756">
    <property type="entry name" value="UDP-Glycosyltransferase/glycogen phosphorylase"/>
    <property type="match status" value="1"/>
</dbReference>
<dbReference type="EMBL" id="RHFK02000021">
    <property type="protein sequence ID" value="TWW57163.1"/>
    <property type="molecule type" value="Genomic_DNA"/>
</dbReference>
<feature type="compositionally biased region" description="Basic and acidic residues" evidence="4">
    <location>
        <begin position="193"/>
        <end position="213"/>
    </location>
</feature>
<evidence type="ECO:0000256" key="2">
    <source>
        <dbReference type="ARBA" id="ARBA00022676"/>
    </source>
</evidence>